<sequence length="96" mass="11478">NQKNILKQSRPQTRQKPWNTEYKQQYRMKQPRQDTNTNVYQNQSKCENKSWWDVLCTLGEPIEFCCNRGKHILSSLPAYPMDMDNILNDRNINTLS</sequence>
<proteinExistence type="predicted"/>
<organism evidence="1 2">
    <name type="scientific">Racocetra persica</name>
    <dbReference type="NCBI Taxonomy" id="160502"/>
    <lineage>
        <taxon>Eukaryota</taxon>
        <taxon>Fungi</taxon>
        <taxon>Fungi incertae sedis</taxon>
        <taxon>Mucoromycota</taxon>
        <taxon>Glomeromycotina</taxon>
        <taxon>Glomeromycetes</taxon>
        <taxon>Diversisporales</taxon>
        <taxon>Gigasporaceae</taxon>
        <taxon>Racocetra</taxon>
    </lineage>
</organism>
<evidence type="ECO:0000313" key="1">
    <source>
        <dbReference type="EMBL" id="CAG8796692.1"/>
    </source>
</evidence>
<comment type="caution">
    <text evidence="1">The sequence shown here is derived from an EMBL/GenBank/DDBJ whole genome shotgun (WGS) entry which is preliminary data.</text>
</comment>
<dbReference type="Proteomes" id="UP000789920">
    <property type="component" value="Unassembled WGS sequence"/>
</dbReference>
<feature type="non-terminal residue" evidence="1">
    <location>
        <position position="1"/>
    </location>
</feature>
<reference evidence="1" key="1">
    <citation type="submission" date="2021-06" db="EMBL/GenBank/DDBJ databases">
        <authorList>
            <person name="Kallberg Y."/>
            <person name="Tangrot J."/>
            <person name="Rosling A."/>
        </authorList>
    </citation>
    <scope>NUCLEOTIDE SEQUENCE</scope>
    <source>
        <strain evidence="1">MA461A</strain>
    </source>
</reference>
<evidence type="ECO:0000313" key="2">
    <source>
        <dbReference type="Proteomes" id="UP000789920"/>
    </source>
</evidence>
<keyword evidence="2" id="KW-1185">Reference proteome</keyword>
<accession>A0ACA9RJA2</accession>
<name>A0ACA9RJA2_9GLOM</name>
<dbReference type="EMBL" id="CAJVQC010056651">
    <property type="protein sequence ID" value="CAG8796692.1"/>
    <property type="molecule type" value="Genomic_DNA"/>
</dbReference>
<gene>
    <name evidence="1" type="ORF">RPERSI_LOCUS20209</name>
</gene>
<protein>
    <submittedName>
        <fullName evidence="1">28907_t:CDS:1</fullName>
    </submittedName>
</protein>